<dbReference type="Proteomes" id="UP000189911">
    <property type="component" value="Chromosome D"/>
</dbReference>
<evidence type="ECO:0000256" key="5">
    <source>
        <dbReference type="ARBA" id="ARBA00023136"/>
    </source>
</evidence>
<evidence type="ECO:0000256" key="6">
    <source>
        <dbReference type="SAM" id="Phobius"/>
    </source>
</evidence>
<evidence type="ECO:0000313" key="7">
    <source>
        <dbReference type="EMBL" id="SCU90496.1"/>
    </source>
</evidence>
<keyword evidence="3 6" id="KW-0812">Transmembrane</keyword>
<dbReference type="Pfam" id="PF04930">
    <property type="entry name" value="FUN14"/>
    <property type="match status" value="1"/>
</dbReference>
<protein>
    <submittedName>
        <fullName evidence="7">LANO_0D08966g1_1</fullName>
    </submittedName>
</protein>
<evidence type="ECO:0000256" key="2">
    <source>
        <dbReference type="ARBA" id="ARBA00009160"/>
    </source>
</evidence>
<evidence type="ECO:0000256" key="1">
    <source>
        <dbReference type="ARBA" id="ARBA00004370"/>
    </source>
</evidence>
<evidence type="ECO:0000256" key="3">
    <source>
        <dbReference type="ARBA" id="ARBA00022692"/>
    </source>
</evidence>
<evidence type="ECO:0000256" key="4">
    <source>
        <dbReference type="ARBA" id="ARBA00022989"/>
    </source>
</evidence>
<dbReference type="InterPro" id="IPR007014">
    <property type="entry name" value="FUN14"/>
</dbReference>
<gene>
    <name evidence="7" type="ORF">LANO_0D08966G</name>
</gene>
<name>A0A1G4JJ43_9SACH</name>
<dbReference type="GO" id="GO:0016020">
    <property type="term" value="C:membrane"/>
    <property type="evidence" value="ECO:0007669"/>
    <property type="project" value="UniProtKB-SubCell"/>
</dbReference>
<organism evidence="7 8">
    <name type="scientific">Lachancea nothofagi CBS 11611</name>
    <dbReference type="NCBI Taxonomy" id="1266666"/>
    <lineage>
        <taxon>Eukaryota</taxon>
        <taxon>Fungi</taxon>
        <taxon>Dikarya</taxon>
        <taxon>Ascomycota</taxon>
        <taxon>Saccharomycotina</taxon>
        <taxon>Saccharomycetes</taxon>
        <taxon>Saccharomycetales</taxon>
        <taxon>Saccharomycetaceae</taxon>
        <taxon>Lachancea</taxon>
    </lineage>
</organism>
<feature type="transmembrane region" description="Helical" evidence="6">
    <location>
        <begin position="107"/>
        <end position="125"/>
    </location>
</feature>
<comment type="subcellular location">
    <subcellularLocation>
        <location evidence="1">Membrane</location>
    </subcellularLocation>
</comment>
<proteinExistence type="inferred from homology"/>
<dbReference type="AlphaFoldDB" id="A0A1G4JJ43"/>
<dbReference type="OrthoDB" id="3990500at2759"/>
<reference evidence="8" key="1">
    <citation type="submission" date="2016-03" db="EMBL/GenBank/DDBJ databases">
        <authorList>
            <person name="Devillers Hugo."/>
        </authorList>
    </citation>
    <scope>NUCLEOTIDE SEQUENCE [LARGE SCALE GENOMIC DNA]</scope>
</reference>
<keyword evidence="5 6" id="KW-0472">Membrane</keyword>
<comment type="similarity">
    <text evidence="2">Belongs to the FUN14 family.</text>
</comment>
<keyword evidence="8" id="KW-1185">Reference proteome</keyword>
<dbReference type="EMBL" id="LT598448">
    <property type="protein sequence ID" value="SCU90496.1"/>
    <property type="molecule type" value="Genomic_DNA"/>
</dbReference>
<accession>A0A1G4JJ43</accession>
<sequence length="200" mass="21977">MNFLRPFQLQKNVAVQFRKLMTSPTKFGKPRFASTFCSPTKVGNARFVSPSLIGFATATSLALILPQLSSKHAIRNDTILGVKQRHDMLPEEVGLPSQRKSSLGRKLNYRQLCLGSIIGLVAGVLVGKISTVLVFVTACGLLGIQWLENRGLVDKKSTIGLSKYMIKTGKDSVDLNTLVWEKPSFKVPFLLTFVLAAINI</sequence>
<keyword evidence="4 6" id="KW-1133">Transmembrane helix</keyword>
<evidence type="ECO:0000313" key="8">
    <source>
        <dbReference type="Proteomes" id="UP000189911"/>
    </source>
</evidence>